<dbReference type="Proteomes" id="UP000313359">
    <property type="component" value="Unassembled WGS sequence"/>
</dbReference>
<evidence type="ECO:0000256" key="1">
    <source>
        <dbReference type="SAM" id="MobiDB-lite"/>
    </source>
</evidence>
<feature type="compositionally biased region" description="Basic and acidic residues" evidence="1">
    <location>
        <begin position="411"/>
        <end position="420"/>
    </location>
</feature>
<accession>A0A5C2S9X7</accession>
<reference evidence="2" key="1">
    <citation type="journal article" date="2018" name="Genome Biol. Evol.">
        <title>Genomics and development of Lentinus tigrinus, a white-rot wood-decaying mushroom with dimorphic fruiting bodies.</title>
        <authorList>
            <person name="Wu B."/>
            <person name="Xu Z."/>
            <person name="Knudson A."/>
            <person name="Carlson A."/>
            <person name="Chen N."/>
            <person name="Kovaka S."/>
            <person name="LaButti K."/>
            <person name="Lipzen A."/>
            <person name="Pennachio C."/>
            <person name="Riley R."/>
            <person name="Schakwitz W."/>
            <person name="Umezawa K."/>
            <person name="Ohm R.A."/>
            <person name="Grigoriev I.V."/>
            <person name="Nagy L.G."/>
            <person name="Gibbons J."/>
            <person name="Hibbett D."/>
        </authorList>
    </citation>
    <scope>NUCLEOTIDE SEQUENCE [LARGE SCALE GENOMIC DNA]</scope>
    <source>
        <strain evidence="2">ALCF2SS1-6</strain>
    </source>
</reference>
<name>A0A5C2S9X7_9APHY</name>
<evidence type="ECO:0000313" key="3">
    <source>
        <dbReference type="Proteomes" id="UP000313359"/>
    </source>
</evidence>
<dbReference type="EMBL" id="ML122277">
    <property type="protein sequence ID" value="RPD58116.1"/>
    <property type="molecule type" value="Genomic_DNA"/>
</dbReference>
<proteinExistence type="predicted"/>
<organism evidence="2 3">
    <name type="scientific">Lentinus tigrinus ALCF2SS1-6</name>
    <dbReference type="NCBI Taxonomy" id="1328759"/>
    <lineage>
        <taxon>Eukaryota</taxon>
        <taxon>Fungi</taxon>
        <taxon>Dikarya</taxon>
        <taxon>Basidiomycota</taxon>
        <taxon>Agaricomycotina</taxon>
        <taxon>Agaricomycetes</taxon>
        <taxon>Polyporales</taxon>
        <taxon>Polyporaceae</taxon>
        <taxon>Lentinus</taxon>
    </lineage>
</organism>
<evidence type="ECO:0000313" key="2">
    <source>
        <dbReference type="EMBL" id="RPD58116.1"/>
    </source>
</evidence>
<dbReference type="AlphaFoldDB" id="A0A5C2S9X7"/>
<protein>
    <submittedName>
        <fullName evidence="2">Uncharacterized protein</fullName>
    </submittedName>
</protein>
<feature type="region of interest" description="Disordered" evidence="1">
    <location>
        <begin position="266"/>
        <end position="285"/>
    </location>
</feature>
<feature type="region of interest" description="Disordered" evidence="1">
    <location>
        <begin position="383"/>
        <end position="504"/>
    </location>
</feature>
<gene>
    <name evidence="2" type="ORF">L227DRAFT_565021</name>
</gene>
<feature type="region of interest" description="Disordered" evidence="1">
    <location>
        <begin position="1"/>
        <end position="26"/>
    </location>
</feature>
<feature type="compositionally biased region" description="Basic residues" evidence="1">
    <location>
        <begin position="421"/>
        <end position="430"/>
    </location>
</feature>
<keyword evidence="3" id="KW-1185">Reference proteome</keyword>
<sequence length="654" mass="71839">MPALRHPPSSPSLPDRSSLPRTRTRTWTSSSCQLPIFSFPPARAHSGCPVLVPVPVPVLVIVVYTSYRIPWLQAEYQVPSAKCQVPASAVRVPGVAVVWHVRVHLWDEPPRFDPGTSGPLEELAAAGGRAYHKYFKASRAQKFALSRYLLVSRCAPGPRPLHRRVRACCLRTLRTSSISRRLAVSAGPPSTSRTSTRSCDWPGVRLELDSRTRARARRAGTWQCQKDLLGVAVKHAQVMTGSHPRAGRAKIGIASRDARGFWTHRPSPIAHRPSPSGPPAREEAPPLAGACLLAPPDIHVLSPLILMESQLAKDPGLGHFCRGRWSAMSLKLEIRLVRCQSGPEVLAWKPRAGIMMVMSSRRGARRRDWQAAQKLAAAHLGLASLLADPRPQNPSRRRKEQKSNVGRSTVHQRDPPESRSRSRAGSRRLRTSGSSGGVARRGVPTSKGARMLMRERIQEGLRGCSGTDAPTQGVNTGPALPPVARASGGQRGRRYTRNCGSSRPQSVVHKRFVKTQTAYDEGDKAWDSDIPEPRSPLRALAFTPCAGRYVCVSRANRGVGVRPPASYARSRQRSPGSCVSAVGTQMSRKSEWLLRLGLWIGRGMWRVCARSSGRSGAFGSRYCRRRRIDVGDLGRTLLQNRREGVMVVLMVDPH</sequence>